<dbReference type="Proteomes" id="UP000035642">
    <property type="component" value="Unassembled WGS sequence"/>
</dbReference>
<dbReference type="InterPro" id="IPR011043">
    <property type="entry name" value="Gal_Oxase/kelch_b-propeller"/>
</dbReference>
<reference evidence="2" key="2">
    <citation type="submission" date="2017-02" db="UniProtKB">
        <authorList>
            <consortium name="WormBaseParasite"/>
        </authorList>
    </citation>
    <scope>IDENTIFICATION</scope>
</reference>
<reference evidence="1" key="1">
    <citation type="submission" date="2012-09" db="EMBL/GenBank/DDBJ databases">
        <authorList>
            <person name="Martin A.A."/>
        </authorList>
    </citation>
    <scope>NUCLEOTIDE SEQUENCE</scope>
</reference>
<proteinExistence type="predicted"/>
<accession>A0A0K0D880</accession>
<dbReference type="WBParaSite" id="ACAC_0000627501-mRNA-1">
    <property type="protein sequence ID" value="ACAC_0000627501-mRNA-1"/>
    <property type="gene ID" value="ACAC_0000627501"/>
</dbReference>
<sequence length="200" mass="21711">MREGKTLISGGLEPPTFCVLDRCDDHYTTRSVPLSAVSKGIRGSEVLAVSCLLREGKTLISGGFEPPTFCVLDRCDDHYTTRSVPSLLSSEVQAVSCLLREGKTLISGGLEPPTFCVLDICDNHYTTRSVAFSAGSEVRAVSCLLREGKTLISGGLEPPTFCVLFRCDNHYTTRSVEFYAVSKGIRCNISLTGLFAMVEI</sequence>
<evidence type="ECO:0000313" key="2">
    <source>
        <dbReference type="WBParaSite" id="ACAC_0000627501-mRNA-1"/>
    </source>
</evidence>
<name>A0A0K0D880_ANGCA</name>
<protein>
    <submittedName>
        <fullName evidence="2">Sema domain-containing protein</fullName>
    </submittedName>
</protein>
<evidence type="ECO:0000313" key="1">
    <source>
        <dbReference type="Proteomes" id="UP000035642"/>
    </source>
</evidence>
<organism evidence="1 2">
    <name type="scientific">Angiostrongylus cantonensis</name>
    <name type="common">Rat lungworm</name>
    <dbReference type="NCBI Taxonomy" id="6313"/>
    <lineage>
        <taxon>Eukaryota</taxon>
        <taxon>Metazoa</taxon>
        <taxon>Ecdysozoa</taxon>
        <taxon>Nematoda</taxon>
        <taxon>Chromadorea</taxon>
        <taxon>Rhabditida</taxon>
        <taxon>Rhabditina</taxon>
        <taxon>Rhabditomorpha</taxon>
        <taxon>Strongyloidea</taxon>
        <taxon>Metastrongylidae</taxon>
        <taxon>Angiostrongylus</taxon>
    </lineage>
</organism>
<dbReference type="SUPFAM" id="SSF50965">
    <property type="entry name" value="Galactose oxidase, central domain"/>
    <property type="match status" value="1"/>
</dbReference>
<keyword evidence="1" id="KW-1185">Reference proteome</keyword>
<dbReference type="AlphaFoldDB" id="A0A0K0D880"/>